<feature type="coiled-coil region" evidence="1">
    <location>
        <begin position="254"/>
        <end position="316"/>
    </location>
</feature>
<accession>M2X163</accession>
<evidence type="ECO:0000313" key="2">
    <source>
        <dbReference type="EMBL" id="EME30105.1"/>
    </source>
</evidence>
<gene>
    <name evidence="2" type="ORF">Gasu_24870</name>
</gene>
<feature type="coiled-coil region" evidence="1">
    <location>
        <begin position="160"/>
        <end position="215"/>
    </location>
</feature>
<evidence type="ECO:0000256" key="1">
    <source>
        <dbReference type="SAM" id="Coils"/>
    </source>
</evidence>
<dbReference type="Gramene" id="EME30105">
    <property type="protein sequence ID" value="EME30105"/>
    <property type="gene ID" value="Gasu_24870"/>
</dbReference>
<keyword evidence="3" id="KW-1185">Reference proteome</keyword>
<dbReference type="KEGG" id="gsl:Gasu_24870"/>
<dbReference type="OrthoDB" id="8541at2759"/>
<dbReference type="RefSeq" id="XP_005706625.1">
    <property type="nucleotide sequence ID" value="XM_005706568.1"/>
</dbReference>
<feature type="coiled-coil region" evidence="1">
    <location>
        <begin position="376"/>
        <end position="410"/>
    </location>
</feature>
<reference evidence="3" key="1">
    <citation type="journal article" date="2013" name="Science">
        <title>Gene transfer from bacteria and archaea facilitated evolution of an extremophilic eukaryote.</title>
        <authorList>
            <person name="Schonknecht G."/>
            <person name="Chen W.H."/>
            <person name="Ternes C.M."/>
            <person name="Barbier G.G."/>
            <person name="Shrestha R.P."/>
            <person name="Stanke M."/>
            <person name="Brautigam A."/>
            <person name="Baker B.J."/>
            <person name="Banfield J.F."/>
            <person name="Garavito R.M."/>
            <person name="Carr K."/>
            <person name="Wilkerson C."/>
            <person name="Rensing S.A."/>
            <person name="Gagneul D."/>
            <person name="Dickenson N.E."/>
            <person name="Oesterhelt C."/>
            <person name="Lercher M.J."/>
            <person name="Weber A.P."/>
        </authorList>
    </citation>
    <scope>NUCLEOTIDE SEQUENCE [LARGE SCALE GENOMIC DNA]</scope>
    <source>
        <strain evidence="3">074W</strain>
    </source>
</reference>
<dbReference type="EMBL" id="KB454502">
    <property type="protein sequence ID" value="EME30105.1"/>
    <property type="molecule type" value="Genomic_DNA"/>
</dbReference>
<organism evidence="2 3">
    <name type="scientific">Galdieria sulphuraria</name>
    <name type="common">Red alga</name>
    <dbReference type="NCBI Taxonomy" id="130081"/>
    <lineage>
        <taxon>Eukaryota</taxon>
        <taxon>Rhodophyta</taxon>
        <taxon>Bangiophyceae</taxon>
        <taxon>Galdieriales</taxon>
        <taxon>Galdieriaceae</taxon>
        <taxon>Galdieria</taxon>
    </lineage>
</organism>
<sequence>MNSPPEEEVSIWNTVQELVSLEKDIYRVKVNQRDARNSDKEDWRMEYREHLRSKAAKRQQLLESLEKGLKSCGLDTLRQTRAGTTDRCLSGKDNLKRNDNTWNQQIEKTQEGEPKQVFESSLRERDSVACKLDFETAQGRDKFQKPSKYSTVEDNHVMSEQELQREYIQLKRQCHTLLAENETLEQNCHSLENLIKTQRKHMEYYEEELEQMSKKLYPSPLEEKTNIQRESRDGHEKGIVENASRQFQEISESIQQQMQLKYRLQEQIDSLEEHKEELERTVNHLQTTKEELQDNIRKLESHVQNLEQKKQISLDTLHSMFQQIQTEVSRSIRGKHYVTQLATDVVHTISSYDGDNGMVHQPEATMNTNAITIKAISKLQEKMYSLQDALSHSQEEANRYKKALYALREEHEMTIQRYGKEFQILVQELHRVRVGQRKRNKDHGNRSFLSQLR</sequence>
<dbReference type="GeneID" id="17088858"/>
<keyword evidence="1" id="KW-0175">Coiled coil</keyword>
<proteinExistence type="predicted"/>
<dbReference type="Proteomes" id="UP000030680">
    <property type="component" value="Unassembled WGS sequence"/>
</dbReference>
<name>M2X163_GALSU</name>
<protein>
    <submittedName>
        <fullName evidence="2">Uncharacterized protein</fullName>
    </submittedName>
</protein>
<dbReference type="AlphaFoldDB" id="M2X163"/>
<evidence type="ECO:0000313" key="3">
    <source>
        <dbReference type="Proteomes" id="UP000030680"/>
    </source>
</evidence>